<evidence type="ECO:0000313" key="2">
    <source>
        <dbReference type="Proteomes" id="UP000823775"/>
    </source>
</evidence>
<dbReference type="Proteomes" id="UP000823775">
    <property type="component" value="Unassembled WGS sequence"/>
</dbReference>
<gene>
    <name evidence="1" type="ORF">HAX54_017436</name>
</gene>
<protein>
    <submittedName>
        <fullName evidence="1">Uncharacterized protein</fullName>
    </submittedName>
</protein>
<sequence length="236" mass="26622">MHSGPDVDCGGKPSVHASSKATAADFRVIEAGNSIQVNDLQEIGEHQLERSTEDHRQDGHLSNSSVAEEEILENELVLAETKRNSTEIAGEQMIGVDQTTATDMNTDPSLQQHLHGKRRAETRDLTCGESNPVSTQPFHVVTSYPSKRKFRRVLWRREEEETLRMSLFQFICADYFGDELPLPLPAVKMMKQDKNEKEKEKKMITAAAAKIIKDDSSSRTEHSLLLQPLMAYFNLR</sequence>
<proteinExistence type="predicted"/>
<reference evidence="1 2" key="1">
    <citation type="journal article" date="2021" name="BMC Genomics">
        <title>Datura genome reveals duplications of psychoactive alkaloid biosynthetic genes and high mutation rate following tissue culture.</title>
        <authorList>
            <person name="Rajewski A."/>
            <person name="Carter-House D."/>
            <person name="Stajich J."/>
            <person name="Litt A."/>
        </authorList>
    </citation>
    <scope>NUCLEOTIDE SEQUENCE [LARGE SCALE GENOMIC DNA]</scope>
    <source>
        <strain evidence="1">AR-01</strain>
    </source>
</reference>
<evidence type="ECO:0000313" key="1">
    <source>
        <dbReference type="EMBL" id="MCD9559477.1"/>
    </source>
</evidence>
<name>A0ABS8UKQ6_DATST</name>
<comment type="caution">
    <text evidence="1">The sequence shown here is derived from an EMBL/GenBank/DDBJ whole genome shotgun (WGS) entry which is preliminary data.</text>
</comment>
<keyword evidence="2" id="KW-1185">Reference proteome</keyword>
<dbReference type="EMBL" id="JACEIK010002154">
    <property type="protein sequence ID" value="MCD9559477.1"/>
    <property type="molecule type" value="Genomic_DNA"/>
</dbReference>
<organism evidence="1 2">
    <name type="scientific">Datura stramonium</name>
    <name type="common">Jimsonweed</name>
    <name type="synonym">Common thornapple</name>
    <dbReference type="NCBI Taxonomy" id="4076"/>
    <lineage>
        <taxon>Eukaryota</taxon>
        <taxon>Viridiplantae</taxon>
        <taxon>Streptophyta</taxon>
        <taxon>Embryophyta</taxon>
        <taxon>Tracheophyta</taxon>
        <taxon>Spermatophyta</taxon>
        <taxon>Magnoliopsida</taxon>
        <taxon>eudicotyledons</taxon>
        <taxon>Gunneridae</taxon>
        <taxon>Pentapetalae</taxon>
        <taxon>asterids</taxon>
        <taxon>lamiids</taxon>
        <taxon>Solanales</taxon>
        <taxon>Solanaceae</taxon>
        <taxon>Solanoideae</taxon>
        <taxon>Datureae</taxon>
        <taxon>Datura</taxon>
    </lineage>
</organism>
<accession>A0ABS8UKQ6</accession>